<keyword evidence="9" id="KW-1185">Reference proteome</keyword>
<keyword evidence="6" id="KW-0931">ER-Golgi transport</keyword>
<keyword evidence="7" id="KW-0333">Golgi apparatus</keyword>
<dbReference type="EMBL" id="BDIP01005717">
    <property type="protein sequence ID" value="GIQ90058.1"/>
    <property type="molecule type" value="Genomic_DNA"/>
</dbReference>
<evidence type="ECO:0000256" key="6">
    <source>
        <dbReference type="ARBA" id="ARBA00022892"/>
    </source>
</evidence>
<keyword evidence="4" id="KW-0813">Transport</keyword>
<dbReference type="PANTHER" id="PTHR20902">
    <property type="entry name" value="41-2 PROTEIN ANTIGEN-RELATED"/>
    <property type="match status" value="1"/>
</dbReference>
<dbReference type="InterPro" id="IPR007194">
    <property type="entry name" value="TRAPP_component"/>
</dbReference>
<evidence type="ECO:0000256" key="4">
    <source>
        <dbReference type="ARBA" id="ARBA00022448"/>
    </source>
</evidence>
<dbReference type="Proteomes" id="UP000265618">
    <property type="component" value="Unassembled WGS sequence"/>
</dbReference>
<name>A0A9K3GP60_9EUKA</name>
<comment type="caution">
    <text evidence="8">The sequence shown here is derived from an EMBL/GenBank/DDBJ whole genome shotgun (WGS) entry which is preliminary data.</text>
</comment>
<evidence type="ECO:0000313" key="8">
    <source>
        <dbReference type="EMBL" id="GIQ90058.1"/>
    </source>
</evidence>
<evidence type="ECO:0000256" key="5">
    <source>
        <dbReference type="ARBA" id="ARBA00022824"/>
    </source>
</evidence>
<dbReference type="AlphaFoldDB" id="A0A9K3GP60"/>
<evidence type="ECO:0000256" key="1">
    <source>
        <dbReference type="ARBA" id="ARBA00004240"/>
    </source>
</evidence>
<dbReference type="GO" id="GO:1990072">
    <property type="term" value="C:TRAPPIII protein complex"/>
    <property type="evidence" value="ECO:0007669"/>
    <property type="project" value="TreeGrafter"/>
</dbReference>
<dbReference type="GO" id="GO:0005783">
    <property type="term" value="C:endoplasmic reticulum"/>
    <property type="evidence" value="ECO:0007669"/>
    <property type="project" value="UniProtKB-SubCell"/>
</dbReference>
<dbReference type="Gene3D" id="3.30.1380.20">
    <property type="entry name" value="Trafficking protein particle complex subunit 3"/>
    <property type="match status" value="1"/>
</dbReference>
<evidence type="ECO:0000256" key="3">
    <source>
        <dbReference type="ARBA" id="ARBA00006218"/>
    </source>
</evidence>
<dbReference type="Pfam" id="PF04051">
    <property type="entry name" value="TRAPP"/>
    <property type="match status" value="1"/>
</dbReference>
<dbReference type="PANTHER" id="PTHR20902:SF0">
    <property type="entry name" value="TRAFFICKING PROTEIN PARTICLE COMPLEX SUBUNIT 5"/>
    <property type="match status" value="1"/>
</dbReference>
<dbReference type="OrthoDB" id="10254842at2759"/>
<dbReference type="SUPFAM" id="SSF111126">
    <property type="entry name" value="Ligand-binding domain in the NO signalling and Golgi transport"/>
    <property type="match status" value="1"/>
</dbReference>
<protein>
    <submittedName>
        <fullName evidence="8">TRAPP I complex, subunit 5</fullName>
    </submittedName>
</protein>
<dbReference type="InterPro" id="IPR016696">
    <property type="entry name" value="TRAPP-I_su5"/>
</dbReference>
<evidence type="ECO:0000256" key="2">
    <source>
        <dbReference type="ARBA" id="ARBA00004555"/>
    </source>
</evidence>
<organism evidence="8 9">
    <name type="scientific">Kipferlia bialata</name>
    <dbReference type="NCBI Taxonomy" id="797122"/>
    <lineage>
        <taxon>Eukaryota</taxon>
        <taxon>Metamonada</taxon>
        <taxon>Carpediemonas-like organisms</taxon>
        <taxon>Kipferlia</taxon>
    </lineage>
</organism>
<dbReference type="GO" id="GO:1990071">
    <property type="term" value="C:TRAPPII protein complex"/>
    <property type="evidence" value="ECO:0007669"/>
    <property type="project" value="TreeGrafter"/>
</dbReference>
<evidence type="ECO:0000256" key="7">
    <source>
        <dbReference type="ARBA" id="ARBA00023034"/>
    </source>
</evidence>
<sequence length="117" mass="13032">LFSVGQQVGVRFLELGMARHNPGKRFTDPVSILKFVSKPLWTDMFGHPAKLASVSNSINYYIQDANPITDKYFSSRTSHSYIAGILQGIMENAGFPCTVETRITETGDAVFLVLFKK</sequence>
<dbReference type="GO" id="GO:1990070">
    <property type="term" value="C:TRAPPI protein complex"/>
    <property type="evidence" value="ECO:0007669"/>
    <property type="project" value="TreeGrafter"/>
</dbReference>
<evidence type="ECO:0000313" key="9">
    <source>
        <dbReference type="Proteomes" id="UP000265618"/>
    </source>
</evidence>
<comment type="subcellular location">
    <subcellularLocation>
        <location evidence="1">Endoplasmic reticulum</location>
    </subcellularLocation>
    <subcellularLocation>
        <location evidence="2">Golgi apparatus</location>
    </subcellularLocation>
</comment>
<reference evidence="8 9" key="1">
    <citation type="journal article" date="2018" name="PLoS ONE">
        <title>The draft genome of Kipferlia bialata reveals reductive genome evolution in fornicate parasites.</title>
        <authorList>
            <person name="Tanifuji G."/>
            <person name="Takabayashi S."/>
            <person name="Kume K."/>
            <person name="Takagi M."/>
            <person name="Nakayama T."/>
            <person name="Kamikawa R."/>
            <person name="Inagaki Y."/>
            <person name="Hashimoto T."/>
        </authorList>
    </citation>
    <scope>NUCLEOTIDE SEQUENCE [LARGE SCALE GENOMIC DNA]</scope>
    <source>
        <strain evidence="8">NY0173</strain>
    </source>
</reference>
<proteinExistence type="inferred from homology"/>
<comment type="similarity">
    <text evidence="3">Belongs to the TRAPP small subunits family. BET3 subfamily.</text>
</comment>
<gene>
    <name evidence="8" type="ORF">KIPB_012705</name>
</gene>
<accession>A0A9K3GP60</accession>
<dbReference type="GO" id="GO:0006888">
    <property type="term" value="P:endoplasmic reticulum to Golgi vesicle-mediated transport"/>
    <property type="evidence" value="ECO:0007669"/>
    <property type="project" value="TreeGrafter"/>
</dbReference>
<keyword evidence="5" id="KW-0256">Endoplasmic reticulum</keyword>
<dbReference type="InterPro" id="IPR024096">
    <property type="entry name" value="NO_sig/Golgi_transp_ligand-bd"/>
</dbReference>
<feature type="non-terminal residue" evidence="8">
    <location>
        <position position="117"/>
    </location>
</feature>